<proteinExistence type="predicted"/>
<organism evidence="1 2">
    <name type="scientific">Coniosporium apollinis</name>
    <dbReference type="NCBI Taxonomy" id="61459"/>
    <lineage>
        <taxon>Eukaryota</taxon>
        <taxon>Fungi</taxon>
        <taxon>Dikarya</taxon>
        <taxon>Ascomycota</taxon>
        <taxon>Pezizomycotina</taxon>
        <taxon>Dothideomycetes</taxon>
        <taxon>Dothideomycetes incertae sedis</taxon>
        <taxon>Coniosporium</taxon>
    </lineage>
</organism>
<gene>
    <name evidence="1" type="ORF">H2201_000882</name>
</gene>
<protein>
    <submittedName>
        <fullName evidence="1">Uncharacterized protein</fullName>
    </submittedName>
</protein>
<sequence>LGLGVCGQHGFTHTPEAIGTWGTEYSAGTSVDDGAIQLKGLFQLAEEAQVQDLR</sequence>
<evidence type="ECO:0000313" key="2">
    <source>
        <dbReference type="Proteomes" id="UP001172684"/>
    </source>
</evidence>
<dbReference type="Proteomes" id="UP001172684">
    <property type="component" value="Unassembled WGS sequence"/>
</dbReference>
<accession>A0ABQ9P4Z5</accession>
<comment type="caution">
    <text evidence="1">The sequence shown here is derived from an EMBL/GenBank/DDBJ whole genome shotgun (WGS) entry which is preliminary data.</text>
</comment>
<reference evidence="1" key="1">
    <citation type="submission" date="2022-10" db="EMBL/GenBank/DDBJ databases">
        <title>Culturing micro-colonial fungi from biological soil crusts in the Mojave desert and describing Neophaeococcomyces mojavensis, and introducing the new genera and species Taxawa tesnikishii.</title>
        <authorList>
            <person name="Kurbessoian T."/>
            <person name="Stajich J.E."/>
        </authorList>
    </citation>
    <scope>NUCLEOTIDE SEQUENCE</scope>
    <source>
        <strain evidence="1">TK_1</strain>
    </source>
</reference>
<keyword evidence="2" id="KW-1185">Reference proteome</keyword>
<feature type="non-terminal residue" evidence="1">
    <location>
        <position position="1"/>
    </location>
</feature>
<evidence type="ECO:0000313" key="1">
    <source>
        <dbReference type="EMBL" id="KAJ9669056.1"/>
    </source>
</evidence>
<name>A0ABQ9P4Z5_9PEZI</name>
<dbReference type="EMBL" id="JAPDRL010000004">
    <property type="protein sequence ID" value="KAJ9669056.1"/>
    <property type="molecule type" value="Genomic_DNA"/>
</dbReference>